<keyword evidence="2" id="KW-0472">Membrane</keyword>
<dbReference type="AlphaFoldDB" id="A0A821QNY4"/>
<feature type="coiled-coil region" evidence="1">
    <location>
        <begin position="379"/>
        <end position="406"/>
    </location>
</feature>
<keyword evidence="2" id="KW-1133">Transmembrane helix</keyword>
<evidence type="ECO:0000313" key="3">
    <source>
        <dbReference type="EMBL" id="CAF4828713.1"/>
    </source>
</evidence>
<dbReference type="Proteomes" id="UP000663838">
    <property type="component" value="Unassembled WGS sequence"/>
</dbReference>
<accession>A0A821QNY4</accession>
<organism evidence="3 4">
    <name type="scientific">Rotaria socialis</name>
    <dbReference type="NCBI Taxonomy" id="392032"/>
    <lineage>
        <taxon>Eukaryota</taxon>
        <taxon>Metazoa</taxon>
        <taxon>Spiralia</taxon>
        <taxon>Gnathifera</taxon>
        <taxon>Rotifera</taxon>
        <taxon>Eurotatoria</taxon>
        <taxon>Bdelloidea</taxon>
        <taxon>Philodinida</taxon>
        <taxon>Philodinidae</taxon>
        <taxon>Rotaria</taxon>
    </lineage>
</organism>
<proteinExistence type="predicted"/>
<dbReference type="EMBL" id="CAJOBS010002662">
    <property type="protein sequence ID" value="CAF4828713.1"/>
    <property type="molecule type" value="Genomic_DNA"/>
</dbReference>
<comment type="caution">
    <text evidence="3">The sequence shown here is derived from an EMBL/GenBank/DDBJ whole genome shotgun (WGS) entry which is preliminary data.</text>
</comment>
<reference evidence="3" key="1">
    <citation type="submission" date="2021-02" db="EMBL/GenBank/DDBJ databases">
        <authorList>
            <person name="Nowell W R."/>
        </authorList>
    </citation>
    <scope>NUCLEOTIDE SEQUENCE</scope>
</reference>
<evidence type="ECO:0000256" key="2">
    <source>
        <dbReference type="SAM" id="Phobius"/>
    </source>
</evidence>
<evidence type="ECO:0000256" key="1">
    <source>
        <dbReference type="SAM" id="Coils"/>
    </source>
</evidence>
<protein>
    <submittedName>
        <fullName evidence="3">Uncharacterized protein</fullName>
    </submittedName>
</protein>
<name>A0A821QNY4_9BILA</name>
<evidence type="ECO:0000313" key="4">
    <source>
        <dbReference type="Proteomes" id="UP000663838"/>
    </source>
</evidence>
<gene>
    <name evidence="3" type="ORF">TOA249_LOCUS25100</name>
</gene>
<feature type="transmembrane region" description="Helical" evidence="2">
    <location>
        <begin position="357"/>
        <end position="378"/>
    </location>
</feature>
<sequence length="425" mass="47823">MSVMTTQEVLVTVKGHARLIEIDTNTVTMDSICRQIKIAVGLDDDTPTLIEIYNAKWKNFVAFTKIKQLYQERMIHFQLDEVTNLPDLNLLIPEVEKLKCVDDKWSGTFKSLGAAMSVTFQHISNSKNATALQLLNGCLAGLRNPNQDLFSLLNSFLRKADGQNHCENICSSIDALLKNKGNSVNPQDCAELCKVCVESIGTAVNALLYSMSFGFMIAIASQSYQIWRTYNEIKQAQNIIEDSKQLLTMIDEKIKGIENRLKLIRQTIEHNNNNLTRDGILQMQNLAKETDNICNSVKQDLDKIKININNEVKYLNIYGTQHIVDTVTNIAQGANAIHTLYHVWDSLSNASSTVKTVAAVTGTLFTAMTVVNMAYTIITKEMIKELRQIAEHCEKLKANAESYQKAIVHLNQFLQQLMRDAEDVD</sequence>
<keyword evidence="1" id="KW-0175">Coiled coil</keyword>
<keyword evidence="2" id="KW-0812">Transmembrane</keyword>